<keyword evidence="1" id="KW-0812">Transmembrane</keyword>
<evidence type="ECO:0000313" key="4">
    <source>
        <dbReference type="Proteomes" id="UP000230709"/>
    </source>
</evidence>
<accession>A0A2D2D327</accession>
<dbReference type="AlphaFoldDB" id="A0A2D2D327"/>
<organism evidence="3 4">
    <name type="scientific">Methylosinus trichosporium (strain ATCC 35070 / NCIMB 11131 / UNIQEM 75 / OB3b)</name>
    <dbReference type="NCBI Taxonomy" id="595536"/>
    <lineage>
        <taxon>Bacteria</taxon>
        <taxon>Pseudomonadati</taxon>
        <taxon>Pseudomonadota</taxon>
        <taxon>Alphaproteobacteria</taxon>
        <taxon>Hyphomicrobiales</taxon>
        <taxon>Methylocystaceae</taxon>
        <taxon>Methylosinus</taxon>
    </lineage>
</organism>
<reference evidence="4" key="1">
    <citation type="submission" date="2017-10" db="EMBL/GenBank/DDBJ databases">
        <title>Completed PacBio SMRT sequence of Methylosinus trichosporium OB3b reveals presence of a third large plasmid.</title>
        <authorList>
            <person name="Charles T.C."/>
            <person name="Lynch M.D.J."/>
            <person name="Heil J.R."/>
            <person name="Cheng J."/>
        </authorList>
    </citation>
    <scope>NUCLEOTIDE SEQUENCE [LARGE SCALE GENOMIC DNA]</scope>
    <source>
        <strain evidence="4">OB3b</strain>
    </source>
</reference>
<dbReference type="InterPro" id="IPR027383">
    <property type="entry name" value="Znf_put"/>
</dbReference>
<evidence type="ECO:0000313" key="3">
    <source>
        <dbReference type="EMBL" id="ATQ69365.1"/>
    </source>
</evidence>
<evidence type="ECO:0000259" key="2">
    <source>
        <dbReference type="Pfam" id="PF13490"/>
    </source>
</evidence>
<dbReference type="STRING" id="595536.GCA_000178815_01813"/>
<protein>
    <submittedName>
        <fullName evidence="3">Anti-sigma factor</fullName>
    </submittedName>
</protein>
<dbReference type="Proteomes" id="UP000230709">
    <property type="component" value="Chromosome"/>
</dbReference>
<dbReference type="KEGG" id="mtw:CQW49_16845"/>
<gene>
    <name evidence="3" type="ORF">CQW49_16845</name>
</gene>
<keyword evidence="4" id="KW-1185">Reference proteome</keyword>
<dbReference type="Gene3D" id="1.10.10.1320">
    <property type="entry name" value="Anti-sigma factor, zinc-finger domain"/>
    <property type="match status" value="1"/>
</dbReference>
<dbReference type="Pfam" id="PF13490">
    <property type="entry name" value="zf-HC2"/>
    <property type="match status" value="1"/>
</dbReference>
<keyword evidence="1" id="KW-1133">Transmembrane helix</keyword>
<dbReference type="RefSeq" id="WP_003608586.1">
    <property type="nucleotide sequence ID" value="NZ_ADVE02000001.1"/>
</dbReference>
<proteinExistence type="predicted"/>
<dbReference type="InterPro" id="IPR041916">
    <property type="entry name" value="Anti_sigma_zinc_sf"/>
</dbReference>
<feature type="domain" description="Putative zinc-finger" evidence="2">
    <location>
        <begin position="11"/>
        <end position="31"/>
    </location>
</feature>
<keyword evidence="1" id="KW-0472">Membrane</keyword>
<dbReference type="EMBL" id="CP023737">
    <property type="protein sequence ID" value="ATQ69365.1"/>
    <property type="molecule type" value="Genomic_DNA"/>
</dbReference>
<evidence type="ECO:0000256" key="1">
    <source>
        <dbReference type="SAM" id="Phobius"/>
    </source>
</evidence>
<name>A0A2D2D327_METT3</name>
<feature type="transmembrane region" description="Helical" evidence="1">
    <location>
        <begin position="114"/>
        <end position="135"/>
    </location>
</feature>
<sequence>MRADPVDESELHAYVDGELEAEERRRIEDHLHKHQEDAALVEGWRRQNAALRSAFAQTVKEPLPPALRSVSKSGLAAGFGSSVNWARFSPSKASSLRTLRRPDTSRRIQRRPMIALSLVTLVAGALAAGAVLLALTSPATPPAAPARAPAFVERAEIAYLTFASDERPVELGAEQAAELSRWLAARVGFGVLPDLSPAGLELRGGRLTPGAQGPAGLLFYRAAEGALVGLYIERVAGERFVGPPPRLEPGLETIEWRAGGRAFVLLGPVSAEALRAAAEIAARATR</sequence>